<reference evidence="1" key="1">
    <citation type="submission" date="2018-02" db="EMBL/GenBank/DDBJ databases">
        <title>Rhizophora mucronata_Transcriptome.</title>
        <authorList>
            <person name="Meera S.P."/>
            <person name="Sreeshan A."/>
            <person name="Augustine A."/>
        </authorList>
    </citation>
    <scope>NUCLEOTIDE SEQUENCE</scope>
    <source>
        <tissue evidence="1">Leaf</tissue>
    </source>
</reference>
<accession>A0A2P2N1G0</accession>
<protein>
    <submittedName>
        <fullName evidence="1">Uncharacterized protein</fullName>
    </submittedName>
</protein>
<proteinExistence type="predicted"/>
<evidence type="ECO:0000313" key="1">
    <source>
        <dbReference type="EMBL" id="MBX36315.1"/>
    </source>
</evidence>
<dbReference type="EMBL" id="GGEC01055831">
    <property type="protein sequence ID" value="MBX36315.1"/>
    <property type="molecule type" value="Transcribed_RNA"/>
</dbReference>
<dbReference type="AlphaFoldDB" id="A0A2P2N1G0"/>
<organism evidence="1">
    <name type="scientific">Rhizophora mucronata</name>
    <name type="common">Asiatic mangrove</name>
    <dbReference type="NCBI Taxonomy" id="61149"/>
    <lineage>
        <taxon>Eukaryota</taxon>
        <taxon>Viridiplantae</taxon>
        <taxon>Streptophyta</taxon>
        <taxon>Embryophyta</taxon>
        <taxon>Tracheophyta</taxon>
        <taxon>Spermatophyta</taxon>
        <taxon>Magnoliopsida</taxon>
        <taxon>eudicotyledons</taxon>
        <taxon>Gunneridae</taxon>
        <taxon>Pentapetalae</taxon>
        <taxon>rosids</taxon>
        <taxon>fabids</taxon>
        <taxon>Malpighiales</taxon>
        <taxon>Rhizophoraceae</taxon>
        <taxon>Rhizophora</taxon>
    </lineage>
</organism>
<name>A0A2P2N1G0_RHIMU</name>
<sequence length="43" mass="5056">MALWIYKKNVSEGSSEGNFLFPVVLTEFWLQNQTLDTFARLNF</sequence>